<keyword evidence="7" id="KW-1185">Reference proteome</keyword>
<dbReference type="EMBL" id="MZXV01000010">
    <property type="protein sequence ID" value="PZV40232.1"/>
    <property type="molecule type" value="Genomic_DNA"/>
</dbReference>
<dbReference type="Pfam" id="PF00753">
    <property type="entry name" value="Lactamase_B"/>
    <property type="match status" value="1"/>
</dbReference>
<evidence type="ECO:0000256" key="1">
    <source>
        <dbReference type="ARBA" id="ARBA00007749"/>
    </source>
</evidence>
<dbReference type="InterPro" id="IPR006311">
    <property type="entry name" value="TAT_signal"/>
</dbReference>
<evidence type="ECO:0000313" key="7">
    <source>
        <dbReference type="Proteomes" id="UP000248616"/>
    </source>
</evidence>
<dbReference type="CDD" id="cd07720">
    <property type="entry name" value="OPHC2-like_MBL-fold"/>
    <property type="match status" value="1"/>
</dbReference>
<comment type="similarity">
    <text evidence="1">Belongs to the metallo-beta-lactamase superfamily.</text>
</comment>
<dbReference type="Gene3D" id="3.60.15.10">
    <property type="entry name" value="Ribonuclease Z/Hydroxyacylglutathione hydrolase-like"/>
    <property type="match status" value="1"/>
</dbReference>
<sequence length="322" mass="34537">MSTLDRRSLLGLGAAGIGSALLTNRAAARAPFLGTQAPAFHRFMIGAIEATVVSDGPLPMGKPAASFNGFPPGEITKLLQSNFLPTDDIVLEQNVLVLNTGEKLIVFDTGVGTSKSFGPLPGKLASTLVKAGIAPGDIDAVVISHAHPDHCGGLVDINGQAVFPNAQIYISSADLDFWTDEVKLGSQLKPLIETARRNLLPLRDRIVFYKDGQEFLPGVQALAAPGHTVGHSMFMITSSSETFCYAADLAHHSVLLLEDPRGTFVFDTDAKQAAATRVRMLDMLTSDRTRMMGYHFPWPGLGHVVKHGEGFHYIPEPLKTVL</sequence>
<evidence type="ECO:0000256" key="3">
    <source>
        <dbReference type="ARBA" id="ARBA00022801"/>
    </source>
</evidence>
<feature type="domain" description="Metallo-beta-lactamase" evidence="5">
    <location>
        <begin position="92"/>
        <end position="295"/>
    </location>
</feature>
<evidence type="ECO:0000313" key="6">
    <source>
        <dbReference type="EMBL" id="PZV40232.1"/>
    </source>
</evidence>
<evidence type="ECO:0000256" key="2">
    <source>
        <dbReference type="ARBA" id="ARBA00022723"/>
    </source>
</evidence>
<dbReference type="PANTHER" id="PTHR42978:SF6">
    <property type="entry name" value="QUORUM-QUENCHING LACTONASE YTNP-RELATED"/>
    <property type="match status" value="1"/>
</dbReference>
<dbReference type="Proteomes" id="UP000248616">
    <property type="component" value="Unassembled WGS sequence"/>
</dbReference>
<evidence type="ECO:0000256" key="4">
    <source>
        <dbReference type="ARBA" id="ARBA00022833"/>
    </source>
</evidence>
<organism evidence="6 7">
    <name type="scientific">Mesorhizobium kowhaii</name>
    <dbReference type="NCBI Taxonomy" id="1300272"/>
    <lineage>
        <taxon>Bacteria</taxon>
        <taxon>Pseudomonadati</taxon>
        <taxon>Pseudomonadota</taxon>
        <taxon>Alphaproteobacteria</taxon>
        <taxon>Hyphomicrobiales</taxon>
        <taxon>Phyllobacteriaceae</taxon>
        <taxon>Mesorhizobium</taxon>
    </lineage>
</organism>
<proteinExistence type="inferred from homology"/>
<accession>A0A2W7CAH9</accession>
<dbReference type="SUPFAM" id="SSF56281">
    <property type="entry name" value="Metallo-hydrolase/oxidoreductase"/>
    <property type="match status" value="1"/>
</dbReference>
<name>A0A2W7CAH9_9HYPH</name>
<dbReference type="PROSITE" id="PS51318">
    <property type="entry name" value="TAT"/>
    <property type="match status" value="1"/>
</dbReference>
<reference evidence="7" key="1">
    <citation type="submission" date="2017-03" db="EMBL/GenBank/DDBJ databases">
        <authorList>
            <person name="Safronova V.I."/>
            <person name="Sazanova A.L."/>
            <person name="Chirak E.R."/>
        </authorList>
    </citation>
    <scope>NUCLEOTIDE SEQUENCE [LARGE SCALE GENOMIC DNA]</scope>
    <source>
        <strain evidence="7">Ach-343</strain>
    </source>
</reference>
<keyword evidence="2" id="KW-0479">Metal-binding</keyword>
<evidence type="ECO:0000259" key="5">
    <source>
        <dbReference type="SMART" id="SM00849"/>
    </source>
</evidence>
<keyword evidence="4" id="KW-0862">Zinc</keyword>
<dbReference type="RefSeq" id="WP_111542473.1">
    <property type="nucleotide sequence ID" value="NZ_JBHLYT010000010.1"/>
</dbReference>
<gene>
    <name evidence="6" type="ORF">B5V02_01375</name>
</gene>
<dbReference type="InterPro" id="IPR001279">
    <property type="entry name" value="Metallo-B-lactamas"/>
</dbReference>
<dbReference type="InterPro" id="IPR036866">
    <property type="entry name" value="RibonucZ/Hydroxyglut_hydro"/>
</dbReference>
<dbReference type="PANTHER" id="PTHR42978">
    <property type="entry name" value="QUORUM-QUENCHING LACTONASE YTNP-RELATED-RELATED"/>
    <property type="match status" value="1"/>
</dbReference>
<dbReference type="SMART" id="SM00849">
    <property type="entry name" value="Lactamase_B"/>
    <property type="match status" value="1"/>
</dbReference>
<dbReference type="OrthoDB" id="9773738at2"/>
<dbReference type="AlphaFoldDB" id="A0A2W7CAH9"/>
<keyword evidence="3 6" id="KW-0378">Hydrolase</keyword>
<comment type="caution">
    <text evidence="6">The sequence shown here is derived from an EMBL/GenBank/DDBJ whole genome shotgun (WGS) entry which is preliminary data.</text>
</comment>
<dbReference type="GO" id="GO:0016787">
    <property type="term" value="F:hydrolase activity"/>
    <property type="evidence" value="ECO:0007669"/>
    <property type="project" value="UniProtKB-KW"/>
</dbReference>
<protein>
    <submittedName>
        <fullName evidence="6">MBL fold metallo-hydrolase</fullName>
    </submittedName>
</protein>
<dbReference type="InterPro" id="IPR051013">
    <property type="entry name" value="MBL_superfamily_lactonases"/>
</dbReference>
<dbReference type="GO" id="GO:0046872">
    <property type="term" value="F:metal ion binding"/>
    <property type="evidence" value="ECO:0007669"/>
    <property type="project" value="UniProtKB-KW"/>
</dbReference>